<keyword evidence="18" id="KW-0675">Receptor</keyword>
<keyword evidence="12" id="KW-0460">Magnesium</keyword>
<evidence type="ECO:0000256" key="26">
    <source>
        <dbReference type="PIRSR" id="PIRSR601508-1"/>
    </source>
</evidence>
<feature type="domain" description="Ionotropic glutamate receptor L-glutamate and glycine-binding" evidence="31">
    <location>
        <begin position="697"/>
        <end position="781"/>
    </location>
</feature>
<evidence type="ECO:0000256" key="29">
    <source>
        <dbReference type="SAM" id="Phobius"/>
    </source>
</evidence>
<keyword evidence="8" id="KW-0597">Phosphoprotein</keyword>
<dbReference type="FunFam" id="3.40.50.2300:FF:000266">
    <property type="entry name" value="Glutamate [NMDA] receptor subunit 1"/>
    <property type="match status" value="1"/>
</dbReference>
<dbReference type="Pfam" id="PF10613">
    <property type="entry name" value="Lig_chan-Glu_bd"/>
    <property type="match status" value="1"/>
</dbReference>
<feature type="transmembrane region" description="Helical" evidence="29">
    <location>
        <begin position="906"/>
        <end position="932"/>
    </location>
</feature>
<evidence type="ECO:0000256" key="18">
    <source>
        <dbReference type="ARBA" id="ARBA00023170"/>
    </source>
</evidence>
<dbReference type="InterPro" id="IPR001320">
    <property type="entry name" value="Iontro_rcpt_C"/>
</dbReference>
<dbReference type="InterPro" id="IPR049873">
    <property type="entry name" value="NMDA1-like_N"/>
</dbReference>
<feature type="transmembrane region" description="Helical" evidence="29">
    <location>
        <begin position="875"/>
        <end position="894"/>
    </location>
</feature>
<dbReference type="InterPro" id="IPR041711">
    <property type="entry name" value="Met-tRNA-FMT_N"/>
</dbReference>
<dbReference type="FunFam" id="3.40.190.10:FF:000177">
    <property type="entry name" value="Glutamate [NMDA] receptor subunit 1"/>
    <property type="match status" value="1"/>
</dbReference>
<dbReference type="Pfam" id="PF00551">
    <property type="entry name" value="Formyl_trans_N"/>
    <property type="match status" value="1"/>
</dbReference>
<keyword evidence="15" id="KW-0406">Ion transport</keyword>
<dbReference type="GO" id="GO:0004479">
    <property type="term" value="F:methionyl-tRNA formyltransferase activity"/>
    <property type="evidence" value="ECO:0007669"/>
    <property type="project" value="UniProtKB-EC"/>
</dbReference>
<comment type="similarity">
    <text evidence="2">Belongs to the glutamate-gated ion channel (TC 1.A.10.1) family.</text>
</comment>
<comment type="subunit">
    <text evidence="3">Forms a heteromeric NMDA channel with Nmdar2.</text>
</comment>
<dbReference type="SMART" id="SM00079">
    <property type="entry name" value="PBPe"/>
    <property type="match status" value="1"/>
</dbReference>
<dbReference type="AlphaFoldDB" id="A0AAW2I4Q2"/>
<feature type="domain" description="Ionotropic glutamate receptor C-terminal" evidence="30">
    <location>
        <begin position="691"/>
        <end position="1070"/>
    </location>
</feature>
<keyword evidence="6" id="KW-0813">Transport</keyword>
<feature type="disulfide bond" evidence="28">
    <location>
        <begin position="1019"/>
        <end position="1076"/>
    </location>
</feature>
<accession>A0AAW2I4Q2</accession>
<dbReference type="InterPro" id="IPR002376">
    <property type="entry name" value="Formyl_transf_N"/>
</dbReference>
<dbReference type="InterPro" id="IPR049872">
    <property type="entry name" value="NMDA1-like_ligand-bd"/>
</dbReference>
<dbReference type="SUPFAM" id="SSF81324">
    <property type="entry name" value="Voltage-gated potassium channels"/>
    <property type="match status" value="1"/>
</dbReference>
<evidence type="ECO:0000256" key="1">
    <source>
        <dbReference type="ARBA" id="ARBA00004651"/>
    </source>
</evidence>
<dbReference type="GO" id="GO:0015276">
    <property type="term" value="F:ligand-gated monoatomic ion channel activity"/>
    <property type="evidence" value="ECO:0007669"/>
    <property type="project" value="InterPro"/>
</dbReference>
<dbReference type="Gene3D" id="3.40.50.2300">
    <property type="match status" value="2"/>
</dbReference>
<dbReference type="SUPFAM" id="SSF53850">
    <property type="entry name" value="Periplasmic binding protein-like II"/>
    <property type="match status" value="1"/>
</dbReference>
<keyword evidence="16 29" id="KW-0472">Membrane</keyword>
<evidence type="ECO:0000256" key="25">
    <source>
        <dbReference type="ARBA" id="ARBA00034105"/>
    </source>
</evidence>
<dbReference type="InterPro" id="IPR001828">
    <property type="entry name" value="ANF_lig-bd_rcpt"/>
</dbReference>
<dbReference type="Pfam" id="PF00060">
    <property type="entry name" value="Lig_chan"/>
    <property type="match status" value="1"/>
</dbReference>
<comment type="caution">
    <text evidence="32">The sequence shown here is derived from an EMBL/GenBank/DDBJ whole genome shotgun (WGS) entry which is preliminary data.</text>
</comment>
<feature type="transmembrane region" description="Helical" evidence="29">
    <location>
        <begin position="1091"/>
        <end position="1115"/>
    </location>
</feature>
<keyword evidence="20" id="KW-0628">Postsynaptic cell membrane</keyword>
<dbReference type="EMBL" id="JARGDH010000002">
    <property type="protein sequence ID" value="KAL0276445.1"/>
    <property type="molecule type" value="Genomic_DNA"/>
</dbReference>
<dbReference type="CDD" id="cd06379">
    <property type="entry name" value="PBP1_iGluR_NMDA_NR1"/>
    <property type="match status" value="1"/>
</dbReference>
<dbReference type="CDD" id="cd08646">
    <property type="entry name" value="FMT_core_Met-tRNA-FMT_N"/>
    <property type="match status" value="1"/>
</dbReference>
<dbReference type="SUPFAM" id="SSF53328">
    <property type="entry name" value="Formyltransferase"/>
    <property type="match status" value="1"/>
</dbReference>
<comment type="function">
    <text evidence="23">NMDA receptor subtype of glutamate-gated ion channels with high calcium permeability and voltage-dependent sensitivity to magnesium. Mediated by glycine. This protein plays a key role in synaptic plasticity, synaptogenesis, excitotoxicity, memory acquisition and learning. It mediates neuronal functions in glutamate neurotransmission. Is involved in the cell surface targeting of NMDA receptors. Plays a role in associative learning and in long-term memory consolidation.</text>
</comment>
<keyword evidence="9 29" id="KW-0812">Transmembrane</keyword>
<dbReference type="SUPFAM" id="SSF53822">
    <property type="entry name" value="Periplasmic binding protein-like I"/>
    <property type="match status" value="1"/>
</dbReference>
<evidence type="ECO:0000256" key="4">
    <source>
        <dbReference type="ARBA" id="ARBA00012261"/>
    </source>
</evidence>
<dbReference type="PANTHER" id="PTHR18966">
    <property type="entry name" value="IONOTROPIC GLUTAMATE RECEPTOR"/>
    <property type="match status" value="1"/>
</dbReference>
<evidence type="ECO:0000256" key="22">
    <source>
        <dbReference type="ARBA" id="ARBA00023303"/>
    </source>
</evidence>
<evidence type="ECO:0000313" key="32">
    <source>
        <dbReference type="EMBL" id="KAL0276445.1"/>
    </source>
</evidence>
<feature type="site" description="Crucial to convey clamshell closure to channel opening" evidence="27">
    <location>
        <position position="939"/>
    </location>
</feature>
<evidence type="ECO:0000256" key="16">
    <source>
        <dbReference type="ARBA" id="ARBA00023136"/>
    </source>
</evidence>
<evidence type="ECO:0000256" key="24">
    <source>
        <dbReference type="ARBA" id="ARBA00034100"/>
    </source>
</evidence>
<evidence type="ECO:0000256" key="6">
    <source>
        <dbReference type="ARBA" id="ARBA00022448"/>
    </source>
</evidence>
<evidence type="ECO:0000256" key="21">
    <source>
        <dbReference type="ARBA" id="ARBA00023286"/>
    </source>
</evidence>
<evidence type="ECO:0000256" key="13">
    <source>
        <dbReference type="ARBA" id="ARBA00022989"/>
    </source>
</evidence>
<dbReference type="Pfam" id="PF10562">
    <property type="entry name" value="CaM_bdg_C0"/>
    <property type="match status" value="1"/>
</dbReference>
<dbReference type="FunFam" id="3.40.50.2300:FF:000025">
    <property type="entry name" value="glutamate receptor ionotropic, NMDA 1 isoform X1"/>
    <property type="match status" value="1"/>
</dbReference>
<dbReference type="GO" id="GO:0035235">
    <property type="term" value="P:ionotropic glutamate receptor signaling pathway"/>
    <property type="evidence" value="ECO:0007669"/>
    <property type="project" value="UniProtKB-ARBA"/>
</dbReference>
<evidence type="ECO:0000256" key="17">
    <source>
        <dbReference type="ARBA" id="ARBA00023157"/>
    </source>
</evidence>
<dbReference type="GO" id="GO:0045211">
    <property type="term" value="C:postsynaptic membrane"/>
    <property type="evidence" value="ECO:0007669"/>
    <property type="project" value="UniProtKB-SubCell"/>
</dbReference>
<dbReference type="Gene3D" id="3.40.50.12230">
    <property type="match status" value="1"/>
</dbReference>
<evidence type="ECO:0000256" key="14">
    <source>
        <dbReference type="ARBA" id="ARBA00023018"/>
    </source>
</evidence>
<keyword evidence="17 28" id="KW-1015">Disulfide bond</keyword>
<dbReference type="InterPro" id="IPR015683">
    <property type="entry name" value="Ionotropic_Glu_rcpt"/>
</dbReference>
<evidence type="ECO:0000256" key="5">
    <source>
        <dbReference type="ARBA" id="ARBA00015895"/>
    </source>
</evidence>
<sequence length="1208" mass="135816">MNYISKRISIHLGLILRKTQFRICVIHRFKSWKILFFGSDQFALTSLKALFKCLEKMTIQKLDVVVLSDKNDVYKYAKSKSLKIHFWPPTLTDCYDLGVVVSFGKLIPKNIIDYFPLGIINVHASLLPQYRGAMPIFYSIKNGDSVTGVTIMKIKPFKFDIGDIVLQESCSIGSDEFLPSLRNKLANLGAKCLIQTIENLPNSLEKCVPQSSNGASSAPKVDKTISQIHWDKMTAAEVYNLYRDPSQSRKMECKFIFVFLFLIFIAERDCSRDSDRDKSQNPTKYRIGGVLSSDESELYFQNTISNLNFQSSYVPKERTFYSTTFQIDRNPIRTALNVCTFLIQQQVYAVVVSHPLTGDLSPAAVSYTSGFYHIPVIGISSRDSAFSDKNIHVSFLRTVPPYSHQADVWVELLKHLNYMKVIFIHSSDTDGRALLGRFQTTSQSLEDDVEIKVLVESVIEFEAGLQSFVSQISGMANAQARVYLMYASKEDAEVIFRDAALYNMTEAGYVWIVSEQVLEANNVPEGAIGLKLVNATNEKAHIQDSIYILVSAIRDMIEAEVITEAPKDCDDTGTVWETGKLLFEYIKKQNLSNGATGKVAFDDNGDRIYAEYDIVNVVRNREMVTVGKYFYSPEQDNMKLTLDESAIVWPGRQRTKPEGFMIPTHLKVLTIEEKPFVYVRPARDHDDKCYKDEIPCPFFNATDDDYQQYCCKGFCMDLLTELSKVVNFTFSLALSPDGQFGNYIVRNSSEKQVPVNEEKMDCLALIGSKKEWTGLIGELVSERADMIVAPLTINPERAEFIEFSKPFKYQGITILEKKPSRSSTLVSFLQPFSNTLWILVMVSVHVVALVLYLLDRFSPFGRFKIANTDGTEEDALNLSSAIWFAWGVLLNSGIGEGTPRSFSARVLGMVWAGFAMIIVASYTANLAAFLVLERPKTKLSGINDARLRNTMENLTCATVKGSAVDMYFRRQVELSNMYRTMEANNYDTAEEAINDVKNGKLMAFIWDSSRLEFEAAQDCELVTAGELFGRSGYGIGLQKGSPWADAVTLAILDFHESGFMESLDNRWILQGNIQQCEQNEKTPNTLGLKNMAGVFILVGAGIVGGIGLIIIEMAYKKHQIKKQKRMELARHAADKWRGAIEKRKTLRATIAAQRRLKANGVNDQSVSLSVETLPRCVGAQANSPLRAWPGADVRQRRTDVELDPDPLV</sequence>
<keyword evidence="22" id="KW-0407">Ion channel</keyword>
<dbReference type="PRINTS" id="PR00177">
    <property type="entry name" value="NMDARECEPTOR"/>
</dbReference>
<evidence type="ECO:0000256" key="15">
    <source>
        <dbReference type="ARBA" id="ARBA00023065"/>
    </source>
</evidence>
<dbReference type="InterPro" id="IPR028082">
    <property type="entry name" value="Peripla_BP_I"/>
</dbReference>
<evidence type="ECO:0000256" key="28">
    <source>
        <dbReference type="PIRSR" id="PIRSR601508-3"/>
    </source>
</evidence>
<dbReference type="SMART" id="SM00918">
    <property type="entry name" value="Lig_chan-Glu_bd"/>
    <property type="match status" value="1"/>
</dbReference>
<organism evidence="32">
    <name type="scientific">Menopon gallinae</name>
    <name type="common">poultry shaft louse</name>
    <dbReference type="NCBI Taxonomy" id="328185"/>
    <lineage>
        <taxon>Eukaryota</taxon>
        <taxon>Metazoa</taxon>
        <taxon>Ecdysozoa</taxon>
        <taxon>Arthropoda</taxon>
        <taxon>Hexapoda</taxon>
        <taxon>Insecta</taxon>
        <taxon>Pterygota</taxon>
        <taxon>Neoptera</taxon>
        <taxon>Paraneoptera</taxon>
        <taxon>Psocodea</taxon>
        <taxon>Troctomorpha</taxon>
        <taxon>Phthiraptera</taxon>
        <taxon>Amblycera</taxon>
        <taxon>Menoponidae</taxon>
        <taxon>Menopon</taxon>
    </lineage>
</organism>
<evidence type="ECO:0000256" key="3">
    <source>
        <dbReference type="ARBA" id="ARBA00011106"/>
    </source>
</evidence>
<dbReference type="FunFam" id="3.40.190.10:FF:000010">
    <property type="entry name" value="glutamate receptor ionotropic, NMDA 1 isoform X1"/>
    <property type="match status" value="1"/>
</dbReference>
<gene>
    <name evidence="32" type="ORF">PYX00_004018</name>
</gene>
<dbReference type="GO" id="GO:0038023">
    <property type="term" value="F:signaling receptor activity"/>
    <property type="evidence" value="ECO:0007669"/>
    <property type="project" value="InterPro"/>
</dbReference>
<evidence type="ECO:0000259" key="30">
    <source>
        <dbReference type="SMART" id="SM00079"/>
    </source>
</evidence>
<name>A0AAW2I4Q2_9NEOP</name>
<keyword evidence="21" id="KW-1071">Ligand-gated ion channel</keyword>
<evidence type="ECO:0000256" key="19">
    <source>
        <dbReference type="ARBA" id="ARBA00023180"/>
    </source>
</evidence>
<evidence type="ECO:0000259" key="31">
    <source>
        <dbReference type="SMART" id="SM00918"/>
    </source>
</evidence>
<dbReference type="InterPro" id="IPR019594">
    <property type="entry name" value="Glu/Gly-bd"/>
</dbReference>
<evidence type="ECO:0000256" key="12">
    <source>
        <dbReference type="ARBA" id="ARBA00022842"/>
    </source>
</evidence>
<dbReference type="Gene3D" id="3.40.190.10">
    <property type="entry name" value="Periplasmic binding protein-like II"/>
    <property type="match status" value="2"/>
</dbReference>
<dbReference type="InterPro" id="IPR018882">
    <property type="entry name" value="CaM-bd_C0_NMDA_rcpt_NR1"/>
</dbReference>
<evidence type="ECO:0000256" key="8">
    <source>
        <dbReference type="ARBA" id="ARBA00022553"/>
    </source>
</evidence>
<evidence type="ECO:0000256" key="23">
    <source>
        <dbReference type="ARBA" id="ARBA00024675"/>
    </source>
</evidence>
<feature type="binding site" evidence="26">
    <location>
        <position position="1007"/>
    </location>
    <ligand>
        <name>L-glutamate</name>
        <dbReference type="ChEBI" id="CHEBI:29985"/>
    </ligand>
</feature>
<dbReference type="Gene3D" id="1.10.287.70">
    <property type="match status" value="1"/>
</dbReference>
<dbReference type="CDD" id="cd13719">
    <property type="entry name" value="PBP2_iGluR_NMDA_Nr1"/>
    <property type="match status" value="1"/>
</dbReference>
<evidence type="ECO:0000256" key="7">
    <source>
        <dbReference type="ARBA" id="ARBA00022475"/>
    </source>
</evidence>
<feature type="binding site" evidence="26">
    <location>
        <position position="790"/>
    </location>
    <ligand>
        <name>L-glutamate</name>
        <dbReference type="ChEBI" id="CHEBI:29985"/>
    </ligand>
</feature>
<keyword evidence="7" id="KW-1003">Cell membrane</keyword>
<dbReference type="GO" id="GO:0017146">
    <property type="term" value="C:NMDA selective glutamate receptor complex"/>
    <property type="evidence" value="ECO:0007669"/>
    <property type="project" value="UniProtKB-ARBA"/>
</dbReference>
<evidence type="ECO:0000256" key="9">
    <source>
        <dbReference type="ARBA" id="ARBA00022692"/>
    </source>
</evidence>
<keyword evidence="14" id="KW-0770">Synapse</keyword>
<evidence type="ECO:0000256" key="10">
    <source>
        <dbReference type="ARBA" id="ARBA00022729"/>
    </source>
</evidence>
<dbReference type="Pfam" id="PF01094">
    <property type="entry name" value="ANF_receptor"/>
    <property type="match status" value="2"/>
</dbReference>
<keyword evidence="11" id="KW-0106">Calcium</keyword>
<dbReference type="InterPro" id="IPR001508">
    <property type="entry name" value="Iono_Glu_rcpt_met"/>
</dbReference>
<dbReference type="InterPro" id="IPR036477">
    <property type="entry name" value="Formyl_transf_N_sf"/>
</dbReference>
<dbReference type="GO" id="GO:0014069">
    <property type="term" value="C:postsynaptic density"/>
    <property type="evidence" value="ECO:0007669"/>
    <property type="project" value="UniProtKB-SubCell"/>
</dbReference>
<feature type="site" description="Interaction with the cone snail toxin Con-ikot-ikot" evidence="27">
    <location>
        <position position="969"/>
    </location>
</feature>
<keyword evidence="13 29" id="KW-1133">Transmembrane helix</keyword>
<reference evidence="32" key="1">
    <citation type="journal article" date="2024" name="Gigascience">
        <title>Chromosome-level genome of the poultry shaft louse Menopon gallinae provides insight into the host-switching and adaptive evolution of parasitic lice.</title>
        <authorList>
            <person name="Xu Y."/>
            <person name="Ma L."/>
            <person name="Liu S."/>
            <person name="Liang Y."/>
            <person name="Liu Q."/>
            <person name="He Z."/>
            <person name="Tian L."/>
            <person name="Duan Y."/>
            <person name="Cai W."/>
            <person name="Li H."/>
            <person name="Song F."/>
        </authorList>
    </citation>
    <scope>NUCLEOTIDE SEQUENCE</scope>
    <source>
        <strain evidence="32">Cailab_2023a</strain>
    </source>
</reference>
<evidence type="ECO:0000256" key="27">
    <source>
        <dbReference type="PIRSR" id="PIRSR601508-2"/>
    </source>
</evidence>
<proteinExistence type="inferred from homology"/>
<comment type="subcellular location">
    <subcellularLocation>
        <location evidence="1">Cell membrane</location>
        <topology evidence="1">Multi-pass membrane protein</topology>
    </subcellularLocation>
    <subcellularLocation>
        <location evidence="24">Postsynaptic cell membrane</location>
    </subcellularLocation>
    <subcellularLocation>
        <location evidence="25">Postsynaptic density</location>
    </subcellularLocation>
</comment>
<dbReference type="EC" id="2.1.2.9" evidence="4"/>
<keyword evidence="10" id="KW-0732">Signal</keyword>
<evidence type="ECO:0000256" key="20">
    <source>
        <dbReference type="ARBA" id="ARBA00023257"/>
    </source>
</evidence>
<evidence type="ECO:0000256" key="11">
    <source>
        <dbReference type="ARBA" id="ARBA00022837"/>
    </source>
</evidence>
<feature type="binding site" evidence="26">
    <location>
        <position position="792"/>
    </location>
    <ligand>
        <name>L-glutamate</name>
        <dbReference type="ChEBI" id="CHEBI:29985"/>
    </ligand>
</feature>
<evidence type="ECO:0000256" key="2">
    <source>
        <dbReference type="ARBA" id="ARBA00008685"/>
    </source>
</evidence>
<keyword evidence="19" id="KW-0325">Glycoprotein</keyword>
<protein>
    <recommendedName>
        <fullName evidence="5">Glutamate [NMDA] receptor subunit 1</fullName>
        <ecNumber evidence="4">2.1.2.9</ecNumber>
    </recommendedName>
</protein>
<feature type="binding site" evidence="26">
    <location>
        <position position="797"/>
    </location>
    <ligand>
        <name>L-glutamate</name>
        <dbReference type="ChEBI" id="CHEBI:29985"/>
    </ligand>
</feature>
<feature type="transmembrane region" description="Helical" evidence="29">
    <location>
        <begin position="836"/>
        <end position="854"/>
    </location>
</feature>